<evidence type="ECO:0000256" key="14">
    <source>
        <dbReference type="PIRSR" id="PIRSR000171-1"/>
    </source>
</evidence>
<keyword evidence="7" id="KW-0813">Transport</keyword>
<feature type="active site" description="Proton acceptor" evidence="14">
    <location>
        <position position="319"/>
    </location>
</feature>
<evidence type="ECO:0000313" key="18">
    <source>
        <dbReference type="Proteomes" id="UP000239485"/>
    </source>
</evidence>
<evidence type="ECO:0000256" key="12">
    <source>
        <dbReference type="ARBA" id="ARBA00023136"/>
    </source>
</evidence>
<evidence type="ECO:0000256" key="9">
    <source>
        <dbReference type="ARBA" id="ARBA00022827"/>
    </source>
</evidence>
<dbReference type="InterPro" id="IPR003953">
    <property type="entry name" value="FAD-dep_OxRdtase_2_FAD-bd"/>
</dbReference>
<evidence type="ECO:0000256" key="7">
    <source>
        <dbReference type="ARBA" id="ARBA00022448"/>
    </source>
</evidence>
<keyword evidence="11" id="KW-0560">Oxidoreductase</keyword>
<comment type="subcellular location">
    <subcellularLocation>
        <location evidence="2">Membrane</location>
        <topology evidence="2">Peripheral membrane protein</topology>
    </subcellularLocation>
</comment>
<keyword evidence="12" id="KW-0472">Membrane</keyword>
<dbReference type="PANTHER" id="PTHR11632">
    <property type="entry name" value="SUCCINATE DEHYDROGENASE 2 FLAVOPROTEIN SUBUNIT"/>
    <property type="match status" value="1"/>
</dbReference>
<protein>
    <recommendedName>
        <fullName evidence="6">Succinate dehydrogenase flavoprotein subunit</fullName>
        <ecNumber evidence="5">1.3.5.1</ecNumber>
    </recommendedName>
</protein>
<gene>
    <name evidence="17" type="ORF">CLV92_103204</name>
</gene>
<dbReference type="Gene3D" id="4.10.80.40">
    <property type="entry name" value="succinate dehydrogenase protein domain"/>
    <property type="match status" value="1"/>
</dbReference>
<dbReference type="FunFam" id="1.20.58.100:FF:000001">
    <property type="entry name" value="Succinate dehydrogenase flavoprotein subunit (SdhA)"/>
    <property type="match status" value="1"/>
</dbReference>
<evidence type="ECO:0000256" key="4">
    <source>
        <dbReference type="ARBA" id="ARBA00008040"/>
    </source>
</evidence>
<proteinExistence type="inferred from homology"/>
<dbReference type="GO" id="GO:0008177">
    <property type="term" value="F:succinate dehydrogenase (quinone) activity"/>
    <property type="evidence" value="ECO:0007669"/>
    <property type="project" value="UniProtKB-EC"/>
</dbReference>
<dbReference type="GO" id="GO:0009061">
    <property type="term" value="P:anaerobic respiration"/>
    <property type="evidence" value="ECO:0007669"/>
    <property type="project" value="TreeGrafter"/>
</dbReference>
<dbReference type="Gene3D" id="1.20.58.100">
    <property type="entry name" value="Fumarate reductase/succinate dehydrogenase flavoprotein-like, C-terminal domain"/>
    <property type="match status" value="1"/>
</dbReference>
<sequence>MQTHKFDVVIVGAGGAGMRAALESGQRARTAVLTKLYPTRSHTGAAQGGMCAALANVEEDNWEWHTFDTVKGGDYLVDQDAAEVMCKEAIDAVLDLEKMGLPFNRTPEGRIDQRRFGGHTRNHGEAAVRRSCFAADRTGHMILQTLYQQCVKHEVEFFNEYYVLDLLLLDAKDARTGAEIEGMDERPEGGSQDHGPAGGPVAGVPAGKRVAGVVAYELSTGEIHIFQAKAVVFATGGAGKVYKTTSNAHTLTGDGMAIAYRRGLPLEDMEFFQFHPTGLAGLGILLSEAARGEGGILRNADGERFMERYAPTIKDLAPRDIVARSMANEVREGRGAGPNKDYVLLDLTHLEPAHIDAKLPDITEFARTYLGVEPYTEPVPVYPTAHYAMGGVPTNVNSEVLSDNTTVVPGLYAAGEVACVSVHGSNRLGTNSLLDINVFGKRAGIAAAEYANRADWVAVPEGAEAETVAMLEGMLARTTGERPAAIRRALQDTMDANAQVFRTEGTLKQALSDIERLKERFSRVVVQDKGRRFNTDLLETVELGFLLDLAEVIVLGALERRESRGGHFREDYPNRDDVNFMRHTMVYRETTADGRLVNRLDFKPVVQTRYKPMERKY</sequence>
<evidence type="ECO:0000259" key="15">
    <source>
        <dbReference type="Pfam" id="PF00890"/>
    </source>
</evidence>
<evidence type="ECO:0000256" key="3">
    <source>
        <dbReference type="ARBA" id="ARBA00004894"/>
    </source>
</evidence>
<dbReference type="Gene3D" id="3.50.50.60">
    <property type="entry name" value="FAD/NAD(P)-binding domain"/>
    <property type="match status" value="1"/>
</dbReference>
<dbReference type="InterPro" id="IPR003952">
    <property type="entry name" value="FRD_SDH_FAD_BS"/>
</dbReference>
<dbReference type="OrthoDB" id="9805351at2"/>
<reference evidence="17 18" key="1">
    <citation type="submission" date="2018-02" db="EMBL/GenBank/DDBJ databases">
        <title>Genomic Encyclopedia of Archaeal and Bacterial Type Strains, Phase II (KMG-II): from individual species to whole genera.</title>
        <authorList>
            <person name="Goeker M."/>
        </authorList>
    </citation>
    <scope>NUCLEOTIDE SEQUENCE [LARGE SCALE GENOMIC DNA]</scope>
    <source>
        <strain evidence="17 18">DSM 22857</strain>
    </source>
</reference>
<dbReference type="RefSeq" id="WP_104431843.1">
    <property type="nucleotide sequence ID" value="NZ_PTJD01000003.1"/>
</dbReference>
<dbReference type="GO" id="GO:0033765">
    <property type="term" value="F:steroid dehydrogenase activity, acting on the CH-CH group of donors"/>
    <property type="evidence" value="ECO:0007669"/>
    <property type="project" value="UniProtKB-ARBA"/>
</dbReference>
<keyword evidence="18" id="KW-1185">Reference proteome</keyword>
<dbReference type="PANTHER" id="PTHR11632:SF51">
    <property type="entry name" value="SUCCINATE DEHYDROGENASE [UBIQUINONE] FLAVOPROTEIN SUBUNIT, MITOCHONDRIAL"/>
    <property type="match status" value="1"/>
</dbReference>
<dbReference type="Pfam" id="PF00890">
    <property type="entry name" value="FAD_binding_2"/>
    <property type="match status" value="1"/>
</dbReference>
<dbReference type="SUPFAM" id="SSF56425">
    <property type="entry name" value="Succinate dehydrogenase/fumarate reductase flavoprotein, catalytic domain"/>
    <property type="match status" value="1"/>
</dbReference>
<dbReference type="PIRSF" id="PIRSF000171">
    <property type="entry name" value="SDHA_APRA_LASPO"/>
    <property type="match status" value="1"/>
</dbReference>
<dbReference type="EMBL" id="PTJD01000003">
    <property type="protein sequence ID" value="PPK97669.1"/>
    <property type="molecule type" value="Genomic_DNA"/>
</dbReference>
<accession>A0A2S6ITU8</accession>
<dbReference type="InterPro" id="IPR015939">
    <property type="entry name" value="Fum_Rdtase/Succ_DH_flav-like_C"/>
</dbReference>
<comment type="caution">
    <text evidence="17">The sequence shown here is derived from an EMBL/GenBank/DDBJ whole genome shotgun (WGS) entry which is preliminary data.</text>
</comment>
<feature type="domain" description="Fumarate reductase/succinate dehydrogenase flavoprotein-like C-terminal" evidence="16">
    <location>
        <begin position="487"/>
        <end position="617"/>
    </location>
</feature>
<dbReference type="InterPro" id="IPR030664">
    <property type="entry name" value="SdhA/FrdA/AprA"/>
</dbReference>
<comment type="cofactor">
    <cofactor evidence="1">
        <name>FAD</name>
        <dbReference type="ChEBI" id="CHEBI:57692"/>
    </cofactor>
</comment>
<keyword evidence="9" id="KW-0274">FAD</keyword>
<dbReference type="PRINTS" id="PR00368">
    <property type="entry name" value="FADPNR"/>
</dbReference>
<dbReference type="GO" id="GO:0009055">
    <property type="term" value="F:electron transfer activity"/>
    <property type="evidence" value="ECO:0007669"/>
    <property type="project" value="TreeGrafter"/>
</dbReference>
<dbReference type="GO" id="GO:0005886">
    <property type="term" value="C:plasma membrane"/>
    <property type="evidence" value="ECO:0007669"/>
    <property type="project" value="TreeGrafter"/>
</dbReference>
<evidence type="ECO:0000256" key="2">
    <source>
        <dbReference type="ARBA" id="ARBA00004170"/>
    </source>
</evidence>
<dbReference type="PROSITE" id="PS00504">
    <property type="entry name" value="FRD_SDH_FAD_BINDING"/>
    <property type="match status" value="1"/>
</dbReference>
<dbReference type="GO" id="GO:0050660">
    <property type="term" value="F:flavin adenine dinucleotide binding"/>
    <property type="evidence" value="ECO:0007669"/>
    <property type="project" value="TreeGrafter"/>
</dbReference>
<evidence type="ECO:0000256" key="6">
    <source>
        <dbReference type="ARBA" id="ARBA00019965"/>
    </source>
</evidence>
<evidence type="ECO:0000256" key="8">
    <source>
        <dbReference type="ARBA" id="ARBA00022630"/>
    </source>
</evidence>
<keyword evidence="8" id="KW-0285">Flavoprotein</keyword>
<comment type="pathway">
    <text evidence="3">Carbohydrate metabolism; tricarboxylic acid cycle; fumarate from succinate (bacterial route): step 1/1.</text>
</comment>
<evidence type="ECO:0000313" key="17">
    <source>
        <dbReference type="EMBL" id="PPK97669.1"/>
    </source>
</evidence>
<dbReference type="EC" id="1.3.5.1" evidence="5"/>
<dbReference type="SUPFAM" id="SSF46977">
    <property type="entry name" value="Succinate dehydrogenase/fumarate reductase flavoprotein C-terminal domain"/>
    <property type="match status" value="1"/>
</dbReference>
<comment type="catalytic activity">
    <reaction evidence="13">
        <text>a quinone + succinate = fumarate + a quinol</text>
        <dbReference type="Rhea" id="RHEA:40523"/>
        <dbReference type="ChEBI" id="CHEBI:24646"/>
        <dbReference type="ChEBI" id="CHEBI:29806"/>
        <dbReference type="ChEBI" id="CHEBI:30031"/>
        <dbReference type="ChEBI" id="CHEBI:132124"/>
        <dbReference type="EC" id="1.3.5.1"/>
    </reaction>
</comment>
<evidence type="ECO:0000256" key="10">
    <source>
        <dbReference type="ARBA" id="ARBA00022982"/>
    </source>
</evidence>
<dbReference type="InterPro" id="IPR036188">
    <property type="entry name" value="FAD/NAD-bd_sf"/>
</dbReference>
<dbReference type="Pfam" id="PF02910">
    <property type="entry name" value="Succ_DH_flav_C"/>
    <property type="match status" value="1"/>
</dbReference>
<dbReference type="InterPro" id="IPR037099">
    <property type="entry name" value="Fum_R/Succ_DH_flav-like_C_sf"/>
</dbReference>
<name>A0A2S6ITU8_9ACTN</name>
<evidence type="ECO:0000256" key="5">
    <source>
        <dbReference type="ARBA" id="ARBA00012792"/>
    </source>
</evidence>
<dbReference type="InterPro" id="IPR027477">
    <property type="entry name" value="Succ_DH/fumarate_Rdtase_cat_sf"/>
</dbReference>
<keyword evidence="10" id="KW-0249">Electron transport</keyword>
<evidence type="ECO:0000256" key="11">
    <source>
        <dbReference type="ARBA" id="ARBA00023002"/>
    </source>
</evidence>
<organism evidence="17 18">
    <name type="scientific">Kineococcus xinjiangensis</name>
    <dbReference type="NCBI Taxonomy" id="512762"/>
    <lineage>
        <taxon>Bacteria</taxon>
        <taxon>Bacillati</taxon>
        <taxon>Actinomycetota</taxon>
        <taxon>Actinomycetes</taxon>
        <taxon>Kineosporiales</taxon>
        <taxon>Kineosporiaceae</taxon>
        <taxon>Kineococcus</taxon>
    </lineage>
</organism>
<evidence type="ECO:0000256" key="1">
    <source>
        <dbReference type="ARBA" id="ARBA00001974"/>
    </source>
</evidence>
<comment type="similarity">
    <text evidence="4">Belongs to the FAD-dependent oxidoreductase 2 family. FRD/SDH subfamily.</text>
</comment>
<feature type="domain" description="FAD-dependent oxidoreductase 2 FAD-binding" evidence="15">
    <location>
        <begin position="7"/>
        <end position="433"/>
    </location>
</feature>
<dbReference type="FunFam" id="3.90.700.10:FF:000001">
    <property type="entry name" value="Mitochondrial succinate dehydrogenase flavoprotein subunit"/>
    <property type="match status" value="1"/>
</dbReference>
<evidence type="ECO:0000256" key="13">
    <source>
        <dbReference type="ARBA" id="ARBA00049220"/>
    </source>
</evidence>
<dbReference type="SUPFAM" id="SSF51905">
    <property type="entry name" value="FAD/NAD(P)-binding domain"/>
    <property type="match status" value="1"/>
</dbReference>
<dbReference type="Proteomes" id="UP000239485">
    <property type="component" value="Unassembled WGS sequence"/>
</dbReference>
<dbReference type="Gene3D" id="3.90.700.10">
    <property type="entry name" value="Succinate dehydrogenase/fumarate reductase flavoprotein, catalytic domain"/>
    <property type="match status" value="1"/>
</dbReference>
<evidence type="ECO:0000259" key="16">
    <source>
        <dbReference type="Pfam" id="PF02910"/>
    </source>
</evidence>
<dbReference type="AlphaFoldDB" id="A0A2S6ITU8"/>